<dbReference type="PROSITE" id="PS51470">
    <property type="entry name" value="FG_GAP"/>
    <property type="match status" value="2"/>
</dbReference>
<dbReference type="GO" id="GO:0007155">
    <property type="term" value="P:cell adhesion"/>
    <property type="evidence" value="ECO:0007669"/>
    <property type="project" value="InterPro"/>
</dbReference>
<gene>
    <name evidence="6" type="ORF">SSRG_03029</name>
</gene>
<dbReference type="InterPro" id="IPR028994">
    <property type="entry name" value="Integrin_alpha_N"/>
</dbReference>
<evidence type="ECO:0000256" key="4">
    <source>
        <dbReference type="ARBA" id="ARBA00023180"/>
    </source>
</evidence>
<proteinExistence type="predicted"/>
<keyword evidence="3" id="KW-0378">Hydrolase</keyword>
<dbReference type="PRINTS" id="PR01185">
    <property type="entry name" value="INTEGRINA"/>
</dbReference>
<dbReference type="GO" id="GO:0016787">
    <property type="term" value="F:hydrolase activity"/>
    <property type="evidence" value="ECO:0007669"/>
    <property type="project" value="UniProtKB-KW"/>
</dbReference>
<dbReference type="InterPro" id="IPR000413">
    <property type="entry name" value="Integrin_alpha"/>
</dbReference>
<dbReference type="InterPro" id="IPR013519">
    <property type="entry name" value="Int_alpha_beta-p"/>
</dbReference>
<accession>D9XL29</accession>
<dbReference type="GO" id="GO:0008305">
    <property type="term" value="C:integrin complex"/>
    <property type="evidence" value="ECO:0007669"/>
    <property type="project" value="InterPro"/>
</dbReference>
<dbReference type="STRING" id="467200.SSRG_03029"/>
<dbReference type="PANTHER" id="PTHR23221:SF7">
    <property type="entry name" value="PHOSPHATIDYLINOSITOL-GLYCAN-SPECIFIC PHOSPHOLIPASE D"/>
    <property type="match status" value="1"/>
</dbReference>
<sequence>MNSRTGTRGRPYPAASRTRQETPLHKNLRTALATATAAALTGGLLVAMAGPAAAAPGLDGDFNGDGYRDVAVTAPLANVSGKANAGAVTILYGSPKGAGAAKIQTLSQNSAGVPGTAEKDDQFGAHTAPGDFNGDGYADLAVGAPGEDAGTDTNGGTVVILWGGSGGLSGGTTVPDPTRSVHDWFGQVVAAGDYDGDGRADLAIASDINKVDIYRGGFTKSGSTGGRYTVTAPILKVKGTDIFNLTPGDIDADGRTDLVVDGYEGDSDGDYSYNANYWLPGSSSGATTSGAQKLPAGVISDIGDVDGDGYGDIVIGNSWDPGTDTPGTAKGGSVEIIYGTSYGPEGAAETVSQNTAGVPGSNETGDNFGYEVSLGDINGDGHDDLVIGAPGEDLGEFKDAGMVSVIYGWNGGLSETGTQSLHQDIPGVPGGNETGDGFGGEVLLSDVTGDGKADLTVGLPWENEANGYAVAFNSDGSKIDTTGRGIGLTQAGLSSAGNPMFGFHING</sequence>
<dbReference type="EMBL" id="GG657758">
    <property type="protein sequence ID" value="EFL40225.1"/>
    <property type="molecule type" value="Genomic_DNA"/>
</dbReference>
<protein>
    <submittedName>
        <fullName evidence="6">Fusidic acid esterase</fullName>
    </submittedName>
</protein>
<dbReference type="Gene3D" id="2.130.10.130">
    <property type="entry name" value="Integrin alpha, N-terminal"/>
    <property type="match status" value="4"/>
</dbReference>
<dbReference type="Pfam" id="PF13517">
    <property type="entry name" value="FG-GAP_3"/>
    <property type="match status" value="1"/>
</dbReference>
<dbReference type="PANTHER" id="PTHR23221">
    <property type="entry name" value="GLYCOSYLPHOSPHATIDYLINOSITOL PHOSPHOLIPASE D"/>
    <property type="match status" value="1"/>
</dbReference>
<dbReference type="AlphaFoldDB" id="D9XL29"/>
<keyword evidence="4" id="KW-0325">Glycoprotein</keyword>
<evidence type="ECO:0000256" key="5">
    <source>
        <dbReference type="SAM" id="MobiDB-lite"/>
    </source>
</evidence>
<dbReference type="Proteomes" id="UP000002968">
    <property type="component" value="Unassembled WGS sequence"/>
</dbReference>
<dbReference type="SUPFAM" id="SSF69318">
    <property type="entry name" value="Integrin alpha N-terminal domain"/>
    <property type="match status" value="1"/>
</dbReference>
<name>D9XL29_9ACTN</name>
<dbReference type="InterPro" id="IPR013517">
    <property type="entry name" value="FG-GAP"/>
</dbReference>
<evidence type="ECO:0000313" key="7">
    <source>
        <dbReference type="Proteomes" id="UP000002968"/>
    </source>
</evidence>
<keyword evidence="1" id="KW-0732">Signal</keyword>
<dbReference type="HOGENOM" id="CLU_016303_1_0_11"/>
<keyword evidence="2" id="KW-0677">Repeat</keyword>
<organism evidence="6 7">
    <name type="scientific">Streptomyces griseoflavus Tu4000</name>
    <dbReference type="NCBI Taxonomy" id="467200"/>
    <lineage>
        <taxon>Bacteria</taxon>
        <taxon>Bacillati</taxon>
        <taxon>Actinomycetota</taxon>
        <taxon>Actinomycetes</taxon>
        <taxon>Kitasatosporales</taxon>
        <taxon>Streptomycetaceae</taxon>
        <taxon>Streptomyces</taxon>
    </lineage>
</organism>
<evidence type="ECO:0000256" key="3">
    <source>
        <dbReference type="ARBA" id="ARBA00022801"/>
    </source>
</evidence>
<evidence type="ECO:0000256" key="1">
    <source>
        <dbReference type="ARBA" id="ARBA00022729"/>
    </source>
</evidence>
<evidence type="ECO:0000256" key="2">
    <source>
        <dbReference type="ARBA" id="ARBA00022737"/>
    </source>
</evidence>
<dbReference type="SMART" id="SM00191">
    <property type="entry name" value="Int_alpha"/>
    <property type="match status" value="6"/>
</dbReference>
<reference evidence="6" key="1">
    <citation type="submission" date="2009-02" db="EMBL/GenBank/DDBJ databases">
        <title>Annotation of Streptomyces griseoflavus strain Tu4000.</title>
        <authorList>
            <consortium name="The Broad Institute Genome Sequencing Platform"/>
            <consortium name="Broad Institute Microbial Sequencing Center"/>
            <person name="Fischbach M."/>
            <person name="Godfrey P."/>
            <person name="Ward D."/>
            <person name="Young S."/>
            <person name="Zeng Q."/>
            <person name="Koehrsen M."/>
            <person name="Alvarado L."/>
            <person name="Berlin A.M."/>
            <person name="Bochicchio J."/>
            <person name="Borenstein D."/>
            <person name="Chapman S.B."/>
            <person name="Chen Z."/>
            <person name="Engels R."/>
            <person name="Freedman E."/>
            <person name="Gellesch M."/>
            <person name="Goldberg J."/>
            <person name="Griggs A."/>
            <person name="Gujja S."/>
            <person name="Heilman E.R."/>
            <person name="Heiman D.I."/>
            <person name="Hepburn T.A."/>
            <person name="Howarth C."/>
            <person name="Jen D."/>
            <person name="Larson L."/>
            <person name="Lewis B."/>
            <person name="Mehta T."/>
            <person name="Park D."/>
            <person name="Pearson M."/>
            <person name="Richards J."/>
            <person name="Roberts A."/>
            <person name="Saif S."/>
            <person name="Shea T.D."/>
            <person name="Shenoy N."/>
            <person name="Sisk P."/>
            <person name="Stolte C."/>
            <person name="Sykes S.N."/>
            <person name="Thomson T."/>
            <person name="Walk T."/>
            <person name="White J."/>
            <person name="Yandava C."/>
            <person name="Straight P."/>
            <person name="Clardy J."/>
            <person name="Hung D."/>
            <person name="Kolter R."/>
            <person name="Mekalanos J."/>
            <person name="Walker S."/>
            <person name="Walsh C.T."/>
            <person name="Wieland-Brown L.C."/>
            <person name="Haas B."/>
            <person name="Nusbaum C."/>
            <person name="Birren B."/>
        </authorList>
    </citation>
    <scope>NUCLEOTIDE SEQUENCE [LARGE SCALE GENOMIC DNA]</scope>
    <source>
        <strain evidence="6">Tu4000</strain>
    </source>
</reference>
<evidence type="ECO:0000313" key="6">
    <source>
        <dbReference type="EMBL" id="EFL40225.1"/>
    </source>
</evidence>
<dbReference type="eggNOG" id="COG5555">
    <property type="taxonomic scope" value="Bacteria"/>
</dbReference>
<dbReference type="Pfam" id="PF01839">
    <property type="entry name" value="FG-GAP"/>
    <property type="match status" value="3"/>
</dbReference>
<keyword evidence="7" id="KW-1185">Reference proteome</keyword>
<feature type="region of interest" description="Disordered" evidence="5">
    <location>
        <begin position="1"/>
        <end position="23"/>
    </location>
</feature>